<evidence type="ECO:0000256" key="9">
    <source>
        <dbReference type="RuleBase" id="RU000554"/>
    </source>
</evidence>
<dbReference type="InterPro" id="IPR000257">
    <property type="entry name" value="Uroporphyrinogen_deCOase"/>
</dbReference>
<feature type="binding site" evidence="8">
    <location>
        <begin position="25"/>
        <end position="29"/>
    </location>
    <ligand>
        <name>substrate</name>
    </ligand>
</feature>
<feature type="domain" description="Uroporphyrinogen decarboxylase (URO-D)" evidence="12">
    <location>
        <begin position="138"/>
        <end position="154"/>
    </location>
</feature>
<gene>
    <name evidence="8 13" type="primary">hemE</name>
    <name evidence="13" type="ORF">DMENIID0002_15410</name>
</gene>
<proteinExistence type="inferred from homology"/>
<comment type="pathway">
    <text evidence="1 8 9">Porphyrin-containing compound metabolism; protoporphyrin-IX biosynthesis; coproporphyrinogen-III from 5-aminolevulinate: step 4/4.</text>
</comment>
<keyword evidence="7 8" id="KW-0627">Porphyrin biosynthesis</keyword>
<evidence type="ECO:0000256" key="7">
    <source>
        <dbReference type="ARBA" id="ARBA00023244"/>
    </source>
</evidence>
<reference evidence="13" key="1">
    <citation type="submission" date="2024-01" db="EMBL/GenBank/DDBJ databases">
        <title>Sequencing the genomes of a sandfly, Sergentomyia squamirostris, and its two endosymbionts.</title>
        <authorList>
            <person name="Itokawa K."/>
            <person name="Sanjoba C."/>
        </authorList>
    </citation>
    <scope>NUCLEOTIDE SEQUENCE</scope>
    <source>
        <strain evidence="13">RiSSQ</strain>
    </source>
</reference>
<comment type="caution">
    <text evidence="8">Lacks conserved residue(s) required for the propagation of feature annotation.</text>
</comment>
<evidence type="ECO:0000256" key="1">
    <source>
        <dbReference type="ARBA" id="ARBA00004804"/>
    </source>
</evidence>
<dbReference type="HAMAP" id="MF_00218">
    <property type="entry name" value="URO_D"/>
    <property type="match status" value="1"/>
</dbReference>
<sequence length="343" mass="39363">MGYFMNQLLQTFKKKNDLVPIWLMRQAGRYLSEYQKIRKTVSGFLDLCYNVDKAVEVTLQPIRRYGFDAAIIFSDILVLPDALGWDVKFEENIGPILRKFQSKEDFKYLEGNSNGKLNVIYEIINKTKTKLPVDTALIGFAGSPWTVMTYMLEGRGKQSFETSKKFIYENNNLAQELLDFITEKTIIHLKEQVKAGVDLVQLFDSWAGILEEAEYDQFVVQPTKKIVLALKKQFPHLPIIGFPRCSGLLYEKYIINTGVDAIGADQFVPASAMKLWSEKIVVQGNLDPFILLTNKEIIAEKVSKIIANFKERNFIFNLGHGVLPNTPVENVEFLVNYVREFKY</sequence>
<evidence type="ECO:0000256" key="8">
    <source>
        <dbReference type="HAMAP-Rule" id="MF_00218"/>
    </source>
</evidence>
<dbReference type="PROSITE" id="PS00907">
    <property type="entry name" value="UROD_2"/>
    <property type="match status" value="1"/>
</dbReference>
<feature type="binding site" evidence="8">
    <location>
        <position position="150"/>
    </location>
    <ligand>
        <name>substrate</name>
    </ligand>
</feature>
<dbReference type="Gene3D" id="3.20.20.210">
    <property type="match status" value="1"/>
</dbReference>
<evidence type="ECO:0000313" key="13">
    <source>
        <dbReference type="EMBL" id="BFD46895.1"/>
    </source>
</evidence>
<keyword evidence="6 8" id="KW-0456">Lyase</keyword>
<dbReference type="SUPFAM" id="SSF51726">
    <property type="entry name" value="UROD/MetE-like"/>
    <property type="match status" value="1"/>
</dbReference>
<keyword evidence="4 8" id="KW-0963">Cytoplasm</keyword>
<organism evidence="13">
    <name type="scientific">Candidatus Tisiphia endosymbiont of Sergentomyia squamirostris</name>
    <dbReference type="NCBI Taxonomy" id="3113639"/>
    <lineage>
        <taxon>Bacteria</taxon>
        <taxon>Pseudomonadati</taxon>
        <taxon>Pseudomonadota</taxon>
        <taxon>Alphaproteobacteria</taxon>
        <taxon>Rickettsiales</taxon>
        <taxon>Rickettsiaceae</taxon>
        <taxon>Rickettsieae</taxon>
        <taxon>Candidatus Tisiphia</taxon>
    </lineage>
</organism>
<dbReference type="InterPro" id="IPR038071">
    <property type="entry name" value="UROD/MetE-like_sf"/>
</dbReference>
<comment type="subunit">
    <text evidence="8">Homodimer.</text>
</comment>
<dbReference type="EC" id="4.1.1.37" evidence="3 8"/>
<comment type="subcellular location">
    <subcellularLocation>
        <location evidence="8">Cytoplasm</location>
    </subcellularLocation>
</comment>
<keyword evidence="5 8" id="KW-0210">Decarboxylase</keyword>
<accession>A0AAT9GAL8</accession>
<evidence type="ECO:0000256" key="4">
    <source>
        <dbReference type="ARBA" id="ARBA00022490"/>
    </source>
</evidence>
<dbReference type="InterPro" id="IPR006361">
    <property type="entry name" value="Uroporphyrinogen_deCO2ase_HemE"/>
</dbReference>
<dbReference type="PROSITE" id="PS00906">
    <property type="entry name" value="UROD_1"/>
    <property type="match status" value="1"/>
</dbReference>
<evidence type="ECO:0000256" key="5">
    <source>
        <dbReference type="ARBA" id="ARBA00022793"/>
    </source>
</evidence>
<dbReference type="GO" id="GO:0006782">
    <property type="term" value="P:protoporphyrinogen IX biosynthetic process"/>
    <property type="evidence" value="ECO:0007669"/>
    <property type="project" value="UniProtKB-UniRule"/>
</dbReference>
<dbReference type="NCBIfam" id="TIGR01464">
    <property type="entry name" value="hemE"/>
    <property type="match status" value="1"/>
</dbReference>
<dbReference type="PANTHER" id="PTHR21091:SF169">
    <property type="entry name" value="UROPORPHYRINOGEN DECARBOXYLASE"/>
    <property type="match status" value="1"/>
</dbReference>
<comment type="catalytic activity">
    <reaction evidence="8 9">
        <text>uroporphyrinogen III + 4 H(+) = coproporphyrinogen III + 4 CO2</text>
        <dbReference type="Rhea" id="RHEA:19865"/>
        <dbReference type="ChEBI" id="CHEBI:15378"/>
        <dbReference type="ChEBI" id="CHEBI:16526"/>
        <dbReference type="ChEBI" id="CHEBI:57308"/>
        <dbReference type="ChEBI" id="CHEBI:57309"/>
        <dbReference type="EC" id="4.1.1.37"/>
    </reaction>
</comment>
<protein>
    <recommendedName>
        <fullName evidence="3 8">Uroporphyrinogen decarboxylase</fullName>
        <shortName evidence="8">UPD</shortName>
        <shortName evidence="8">URO-D</shortName>
        <ecNumber evidence="3 8">4.1.1.37</ecNumber>
    </recommendedName>
</protein>
<evidence type="ECO:0000256" key="3">
    <source>
        <dbReference type="ARBA" id="ARBA00012288"/>
    </source>
</evidence>
<evidence type="ECO:0000259" key="12">
    <source>
        <dbReference type="PROSITE" id="PS00907"/>
    </source>
</evidence>
<comment type="similarity">
    <text evidence="2 8 10">Belongs to the uroporphyrinogen decarboxylase family.</text>
</comment>
<dbReference type="EMBL" id="AP029170">
    <property type="protein sequence ID" value="BFD46895.1"/>
    <property type="molecule type" value="Genomic_DNA"/>
</dbReference>
<dbReference type="CDD" id="cd00717">
    <property type="entry name" value="URO-D"/>
    <property type="match status" value="1"/>
</dbReference>
<dbReference type="GO" id="GO:0004853">
    <property type="term" value="F:uroporphyrinogen decarboxylase activity"/>
    <property type="evidence" value="ECO:0007669"/>
    <property type="project" value="UniProtKB-UniRule"/>
</dbReference>
<feature type="binding site" evidence="8">
    <location>
        <position position="75"/>
    </location>
    <ligand>
        <name>substrate</name>
    </ligand>
</feature>
<evidence type="ECO:0000259" key="11">
    <source>
        <dbReference type="PROSITE" id="PS00906"/>
    </source>
</evidence>
<feature type="domain" description="Uroporphyrinogen decarboxylase (URO-D)" evidence="11">
    <location>
        <begin position="20"/>
        <end position="29"/>
    </location>
</feature>
<dbReference type="GO" id="GO:0005829">
    <property type="term" value="C:cytosol"/>
    <property type="evidence" value="ECO:0007669"/>
    <property type="project" value="TreeGrafter"/>
</dbReference>
<evidence type="ECO:0000256" key="2">
    <source>
        <dbReference type="ARBA" id="ARBA00009935"/>
    </source>
</evidence>
<dbReference type="AlphaFoldDB" id="A0AAT9GAL8"/>
<dbReference type="FunFam" id="3.20.20.210:FF:000007">
    <property type="entry name" value="Uroporphyrinogen decarboxylase"/>
    <property type="match status" value="1"/>
</dbReference>
<dbReference type="PANTHER" id="PTHR21091">
    <property type="entry name" value="METHYLTETRAHYDROFOLATE:HOMOCYSTEINE METHYLTRANSFERASE RELATED"/>
    <property type="match status" value="1"/>
</dbReference>
<name>A0AAT9GAL8_9RICK</name>
<dbReference type="Pfam" id="PF01208">
    <property type="entry name" value="URO-D"/>
    <property type="match status" value="1"/>
</dbReference>
<evidence type="ECO:0000256" key="6">
    <source>
        <dbReference type="ARBA" id="ARBA00023239"/>
    </source>
</evidence>
<evidence type="ECO:0000256" key="10">
    <source>
        <dbReference type="RuleBase" id="RU004169"/>
    </source>
</evidence>
<feature type="site" description="Transition state stabilizer" evidence="8">
    <location>
        <position position="75"/>
    </location>
</feature>
<feature type="binding site" evidence="8">
    <location>
        <position position="320"/>
    </location>
    <ligand>
        <name>substrate</name>
    </ligand>
</feature>
<feature type="binding site" evidence="8">
    <location>
        <position position="205"/>
    </location>
    <ligand>
        <name>substrate</name>
    </ligand>
</feature>
<comment type="function">
    <text evidence="8">Catalyzes the decarboxylation of four acetate groups of uroporphyrinogen-III to yield coproporphyrinogen-III.</text>
</comment>